<organism evidence="1 2">
    <name type="scientific">Trichonephila clavata</name>
    <name type="common">Joro spider</name>
    <name type="synonym">Nephila clavata</name>
    <dbReference type="NCBI Taxonomy" id="2740835"/>
    <lineage>
        <taxon>Eukaryota</taxon>
        <taxon>Metazoa</taxon>
        <taxon>Ecdysozoa</taxon>
        <taxon>Arthropoda</taxon>
        <taxon>Chelicerata</taxon>
        <taxon>Arachnida</taxon>
        <taxon>Araneae</taxon>
        <taxon>Araneomorphae</taxon>
        <taxon>Entelegynae</taxon>
        <taxon>Araneoidea</taxon>
        <taxon>Nephilidae</taxon>
        <taxon>Trichonephila</taxon>
    </lineage>
</organism>
<dbReference type="Proteomes" id="UP000887116">
    <property type="component" value="Unassembled WGS sequence"/>
</dbReference>
<evidence type="ECO:0000313" key="2">
    <source>
        <dbReference type="Proteomes" id="UP000887116"/>
    </source>
</evidence>
<accession>A0A8X6HCP2</accession>
<sequence>MNSEKQMLQTHQKTGCFLSRRVIDTHVTGRPVQVPRIDQWDGRKKIRLARCGACPVNCHAQEVFVLPRRLRGSDIGEDLLKGGEHVDGSPVWSKFTEGDGW</sequence>
<name>A0A8X6HCP2_TRICU</name>
<gene>
    <name evidence="1" type="ORF">TNCT_287741</name>
</gene>
<comment type="caution">
    <text evidence="1">The sequence shown here is derived from an EMBL/GenBank/DDBJ whole genome shotgun (WGS) entry which is preliminary data.</text>
</comment>
<dbReference type="EMBL" id="BMAO01030977">
    <property type="protein sequence ID" value="GFQ71522.1"/>
    <property type="molecule type" value="Genomic_DNA"/>
</dbReference>
<proteinExistence type="predicted"/>
<evidence type="ECO:0000313" key="1">
    <source>
        <dbReference type="EMBL" id="GFQ71522.1"/>
    </source>
</evidence>
<dbReference type="AlphaFoldDB" id="A0A8X6HCP2"/>
<reference evidence="1" key="1">
    <citation type="submission" date="2020-07" db="EMBL/GenBank/DDBJ databases">
        <title>Multicomponent nature underlies the extraordinary mechanical properties of spider dragline silk.</title>
        <authorList>
            <person name="Kono N."/>
            <person name="Nakamura H."/>
            <person name="Mori M."/>
            <person name="Yoshida Y."/>
            <person name="Ohtoshi R."/>
            <person name="Malay A.D."/>
            <person name="Moran D.A.P."/>
            <person name="Tomita M."/>
            <person name="Numata K."/>
            <person name="Arakawa K."/>
        </authorList>
    </citation>
    <scope>NUCLEOTIDE SEQUENCE</scope>
</reference>
<keyword evidence="2" id="KW-1185">Reference proteome</keyword>
<dbReference type="OrthoDB" id="10442118at2759"/>
<protein>
    <submittedName>
        <fullName evidence="1">Uncharacterized protein</fullName>
    </submittedName>
</protein>